<evidence type="ECO:0000256" key="1">
    <source>
        <dbReference type="SAM" id="Phobius"/>
    </source>
</evidence>
<name>A0A5C5VKZ7_9BACT</name>
<accession>A0A5C5VKZ7</accession>
<keyword evidence="1" id="KW-1133">Transmembrane helix</keyword>
<dbReference type="OrthoDB" id="232968at2"/>
<keyword evidence="1" id="KW-0472">Membrane</keyword>
<keyword evidence="1" id="KW-0812">Transmembrane</keyword>
<dbReference type="GO" id="GO:0031146">
    <property type="term" value="P:SCF-dependent proteasomal ubiquitin-dependent protein catabolic process"/>
    <property type="evidence" value="ECO:0007669"/>
    <property type="project" value="TreeGrafter"/>
</dbReference>
<protein>
    <submittedName>
        <fullName evidence="2">Leucine Rich repeats (2 copies)</fullName>
    </submittedName>
</protein>
<dbReference type="Proteomes" id="UP000318878">
    <property type="component" value="Unassembled WGS sequence"/>
</dbReference>
<dbReference type="Gene3D" id="3.80.10.10">
    <property type="entry name" value="Ribonuclease Inhibitor"/>
    <property type="match status" value="2"/>
</dbReference>
<feature type="transmembrane region" description="Helical" evidence="1">
    <location>
        <begin position="21"/>
        <end position="41"/>
    </location>
</feature>
<evidence type="ECO:0000313" key="3">
    <source>
        <dbReference type="Proteomes" id="UP000318878"/>
    </source>
</evidence>
<dbReference type="GO" id="GO:0019005">
    <property type="term" value="C:SCF ubiquitin ligase complex"/>
    <property type="evidence" value="ECO:0007669"/>
    <property type="project" value="TreeGrafter"/>
</dbReference>
<dbReference type="PANTHER" id="PTHR13318">
    <property type="entry name" value="PARTNER OF PAIRED, ISOFORM B-RELATED"/>
    <property type="match status" value="1"/>
</dbReference>
<organism evidence="2 3">
    <name type="scientific">Blastopirellula retiformator</name>
    <dbReference type="NCBI Taxonomy" id="2527970"/>
    <lineage>
        <taxon>Bacteria</taxon>
        <taxon>Pseudomonadati</taxon>
        <taxon>Planctomycetota</taxon>
        <taxon>Planctomycetia</taxon>
        <taxon>Pirellulales</taxon>
        <taxon>Pirellulaceae</taxon>
        <taxon>Blastopirellula</taxon>
    </lineage>
</organism>
<dbReference type="InterPro" id="IPR032675">
    <property type="entry name" value="LRR_dom_sf"/>
</dbReference>
<dbReference type="AlphaFoldDB" id="A0A5C5VKZ7"/>
<reference evidence="2 3" key="1">
    <citation type="submission" date="2019-02" db="EMBL/GenBank/DDBJ databases">
        <title>Deep-cultivation of Planctomycetes and their phenomic and genomic characterization uncovers novel biology.</title>
        <authorList>
            <person name="Wiegand S."/>
            <person name="Jogler M."/>
            <person name="Boedeker C."/>
            <person name="Pinto D."/>
            <person name="Vollmers J."/>
            <person name="Rivas-Marin E."/>
            <person name="Kohn T."/>
            <person name="Peeters S.H."/>
            <person name="Heuer A."/>
            <person name="Rast P."/>
            <person name="Oberbeckmann S."/>
            <person name="Bunk B."/>
            <person name="Jeske O."/>
            <person name="Meyerdierks A."/>
            <person name="Storesund J.E."/>
            <person name="Kallscheuer N."/>
            <person name="Luecker S."/>
            <person name="Lage O.M."/>
            <person name="Pohl T."/>
            <person name="Merkel B.J."/>
            <person name="Hornburger P."/>
            <person name="Mueller R.-W."/>
            <person name="Bruemmer F."/>
            <person name="Labrenz M."/>
            <person name="Spormann A.M."/>
            <person name="Op Den Camp H."/>
            <person name="Overmann J."/>
            <person name="Amann R."/>
            <person name="Jetten M.S.M."/>
            <person name="Mascher T."/>
            <person name="Medema M.H."/>
            <person name="Devos D.P."/>
            <person name="Kaster A.-K."/>
            <person name="Ovreas L."/>
            <person name="Rohde M."/>
            <person name="Galperin M.Y."/>
            <person name="Jogler C."/>
        </authorList>
    </citation>
    <scope>NUCLEOTIDE SEQUENCE [LARGE SCALE GENOMIC DNA]</scope>
    <source>
        <strain evidence="2 3">Enr8</strain>
    </source>
</reference>
<dbReference type="SMART" id="SM00367">
    <property type="entry name" value="LRR_CC"/>
    <property type="match status" value="3"/>
</dbReference>
<sequence length="521" mass="58035">MKTEEPSTSTTAPPPRRRLRFSLRTLLIVTPILAALFAWIGSEKLRHDRDQAAAEHLRTRFDTTWNSVNGRWNHSPPKWSELVRGRLYLPQSGLSLQAPVYGQSIQLDDQEWQALDNLLDLKVLKLFHYQGSENQATFSRLRSVEQLHIGGGKLTPSELRQINTLANLKELEFSDYQSPTDKAFAILDKESLNRDDPASDIRLPLEEFHVSLQSWPRLEELNLMSFELSDRSLEAIAEIDVLCDVSLQQCDFDPRSLDRFQQMPNLTRLTIFPVLGRRIDGERIPSPNVDETNLTHWGRHPRLECLSLGMVDLDSFGGQDGNLSGRWPVLQILTLIGVDLSATAIEEIAAIPNLKYLSLSRCDVPPRSLDALAQIKTLTNLSLEESGVDEALMQKLASLSNLEVLQLEGAEITDQAMLHIAQIDQIKHLSLRETNVGDAGIALLENHPHLESVRISGGPATKRSLASLATIKNISLMKSNLATADGADAIRIPLARLQDSGGDVQAELKSLRITPAKPVQP</sequence>
<gene>
    <name evidence="2" type="ORF">Enr8_03500</name>
</gene>
<proteinExistence type="predicted"/>
<keyword evidence="3" id="KW-1185">Reference proteome</keyword>
<comment type="caution">
    <text evidence="2">The sequence shown here is derived from an EMBL/GenBank/DDBJ whole genome shotgun (WGS) entry which is preliminary data.</text>
</comment>
<dbReference type="EMBL" id="SJPF01000001">
    <property type="protein sequence ID" value="TWT38657.1"/>
    <property type="molecule type" value="Genomic_DNA"/>
</dbReference>
<dbReference type="SUPFAM" id="SSF52047">
    <property type="entry name" value="RNI-like"/>
    <property type="match status" value="1"/>
</dbReference>
<dbReference type="RefSeq" id="WP_146428892.1">
    <property type="nucleotide sequence ID" value="NZ_SJPF01000001.1"/>
</dbReference>
<evidence type="ECO:0000313" key="2">
    <source>
        <dbReference type="EMBL" id="TWT38657.1"/>
    </source>
</evidence>
<dbReference type="PANTHER" id="PTHR13318:SF95">
    <property type="entry name" value="F-BOX PROTEIN YLR352W"/>
    <property type="match status" value="1"/>
</dbReference>
<dbReference type="InterPro" id="IPR006553">
    <property type="entry name" value="Leu-rich_rpt_Cys-con_subtyp"/>
</dbReference>